<evidence type="ECO:0000256" key="1">
    <source>
        <dbReference type="ARBA" id="ARBA00001526"/>
    </source>
</evidence>
<keyword evidence="7" id="KW-0732">Signal</keyword>
<dbReference type="GO" id="GO:0046677">
    <property type="term" value="P:response to antibiotic"/>
    <property type="evidence" value="ECO:0007669"/>
    <property type="project" value="UniProtKB-UniRule"/>
</dbReference>
<proteinExistence type="inferred from homology"/>
<evidence type="ECO:0000313" key="9">
    <source>
        <dbReference type="EMBL" id="MBB4190732.1"/>
    </source>
</evidence>
<dbReference type="GO" id="GO:0030288">
    <property type="term" value="C:outer membrane-bounded periplasmic space"/>
    <property type="evidence" value="ECO:0007669"/>
    <property type="project" value="InterPro"/>
</dbReference>
<evidence type="ECO:0000256" key="3">
    <source>
        <dbReference type="ARBA" id="ARBA00012865"/>
    </source>
</evidence>
<feature type="domain" description="Beta-lactamase-related" evidence="8">
    <location>
        <begin position="35"/>
        <end position="380"/>
    </location>
</feature>
<dbReference type="InterPro" id="IPR001466">
    <property type="entry name" value="Beta-lactam-related"/>
</dbReference>
<organism evidence="9 10">
    <name type="scientific">Rhizobium aethiopicum</name>
    <dbReference type="NCBI Taxonomy" id="1138170"/>
    <lineage>
        <taxon>Bacteria</taxon>
        <taxon>Pseudomonadati</taxon>
        <taxon>Pseudomonadota</taxon>
        <taxon>Alphaproteobacteria</taxon>
        <taxon>Hyphomicrobiales</taxon>
        <taxon>Rhizobiaceae</taxon>
        <taxon>Rhizobium/Agrobacterium group</taxon>
        <taxon>Rhizobium</taxon>
    </lineage>
</organism>
<dbReference type="InterPro" id="IPR050491">
    <property type="entry name" value="AmpC-like"/>
</dbReference>
<dbReference type="EC" id="3.5.2.6" evidence="3 6"/>
<sequence length="384" mass="40931">MKIIGIRILSAALISTCTCASGFAADAAKVRTIADAAIKPVMEKNAIPGIAVGITIDGEQHVFTYGVESKETGRPVAPTTLFELGSVSKTFTATLASYADAKGRFSLDGKVSTYLPAMKGKPFGDVALINLATHTAGGFPLQLPDDIKTEKQLLSYFAAWQPSYAAGTQRSYANPSIGMLGYITAKAMGGDFAALMEGKLFSALGLKNTFIKVPKSRLADYAQGYKRNGEPARLTPALLSSEAYGVRSTAGDMIRFVGANMGLVKLDETLQQAIARTHNGYFSVGAMTQGLIWEQYAYPATLESLLEGNSAAMLKTIPVSELRPPMKPRDDVWINKTGSTNGFGAYVAFIPKERLGIAILANKNYPNEDRVAAAYQILTALAAD</sequence>
<accession>A0A7W6MDX5</accession>
<dbReference type="EMBL" id="JACIFV010000002">
    <property type="protein sequence ID" value="MBB4190732.1"/>
    <property type="molecule type" value="Genomic_DNA"/>
</dbReference>
<dbReference type="RefSeq" id="WP_184453886.1">
    <property type="nucleotide sequence ID" value="NZ_JACIFV010000002.1"/>
</dbReference>
<evidence type="ECO:0000313" key="10">
    <source>
        <dbReference type="Proteomes" id="UP000524492"/>
    </source>
</evidence>
<name>A0A7W6MDX5_9HYPH</name>
<dbReference type="GO" id="GO:0008800">
    <property type="term" value="F:beta-lactamase activity"/>
    <property type="evidence" value="ECO:0007669"/>
    <property type="project" value="UniProtKB-UniRule"/>
</dbReference>
<dbReference type="SUPFAM" id="SSF56601">
    <property type="entry name" value="beta-lactamase/transpeptidase-like"/>
    <property type="match status" value="1"/>
</dbReference>
<dbReference type="InterPro" id="IPR012338">
    <property type="entry name" value="Beta-lactam/transpept-like"/>
</dbReference>
<feature type="signal peptide" evidence="7">
    <location>
        <begin position="1"/>
        <end position="24"/>
    </location>
</feature>
<comment type="similarity">
    <text evidence="2 6">Belongs to the class-C beta-lactamase family.</text>
</comment>
<evidence type="ECO:0000256" key="5">
    <source>
        <dbReference type="ARBA" id="ARBA00023251"/>
    </source>
</evidence>
<keyword evidence="4 6" id="KW-0378">Hydrolase</keyword>
<dbReference type="NCBIfam" id="NF033085">
    <property type="entry name" value="bla_class_C"/>
    <property type="match status" value="1"/>
</dbReference>
<evidence type="ECO:0000256" key="6">
    <source>
        <dbReference type="RuleBase" id="RU361140"/>
    </source>
</evidence>
<dbReference type="AlphaFoldDB" id="A0A7W6MDX5"/>
<dbReference type="InterPro" id="IPR001586">
    <property type="entry name" value="Beta-lactam_class-C_AS"/>
</dbReference>
<keyword evidence="10" id="KW-1185">Reference proteome</keyword>
<reference evidence="9 10" key="1">
    <citation type="submission" date="2020-08" db="EMBL/GenBank/DDBJ databases">
        <title>Genomic Encyclopedia of Type Strains, Phase IV (KMG-V): Genome sequencing to study the core and pangenomes of soil and plant-associated prokaryotes.</title>
        <authorList>
            <person name="Whitman W."/>
        </authorList>
    </citation>
    <scope>NUCLEOTIDE SEQUENCE [LARGE SCALE GENOMIC DNA]</scope>
    <source>
        <strain evidence="9 10">SEMIA 4074</strain>
    </source>
</reference>
<keyword evidence="5 6" id="KW-0046">Antibiotic resistance</keyword>
<dbReference type="PANTHER" id="PTHR46825:SF8">
    <property type="entry name" value="BETA-LACTAMASE-RELATED"/>
    <property type="match status" value="1"/>
</dbReference>
<dbReference type="PANTHER" id="PTHR46825">
    <property type="entry name" value="D-ALANYL-D-ALANINE-CARBOXYPEPTIDASE/ENDOPEPTIDASE AMPH"/>
    <property type="match status" value="1"/>
</dbReference>
<comment type="catalytic activity">
    <reaction evidence="1 6">
        <text>a beta-lactam + H2O = a substituted beta-amino acid</text>
        <dbReference type="Rhea" id="RHEA:20401"/>
        <dbReference type="ChEBI" id="CHEBI:15377"/>
        <dbReference type="ChEBI" id="CHEBI:35627"/>
        <dbReference type="ChEBI" id="CHEBI:140347"/>
        <dbReference type="EC" id="3.5.2.6"/>
    </reaction>
</comment>
<evidence type="ECO:0000256" key="2">
    <source>
        <dbReference type="ARBA" id="ARBA00007840"/>
    </source>
</evidence>
<dbReference type="PROSITE" id="PS00336">
    <property type="entry name" value="BETA_LACTAMASE_C"/>
    <property type="match status" value="1"/>
</dbReference>
<dbReference type="Pfam" id="PF00144">
    <property type="entry name" value="Beta-lactamase"/>
    <property type="match status" value="1"/>
</dbReference>
<evidence type="ECO:0000256" key="4">
    <source>
        <dbReference type="ARBA" id="ARBA00022801"/>
    </source>
</evidence>
<gene>
    <name evidence="9" type="ORF">GGD53_000865</name>
</gene>
<dbReference type="Proteomes" id="UP000524492">
    <property type="component" value="Unassembled WGS sequence"/>
</dbReference>
<evidence type="ECO:0000256" key="7">
    <source>
        <dbReference type="SAM" id="SignalP"/>
    </source>
</evidence>
<feature type="chain" id="PRO_5030966063" description="Beta-lactamase" evidence="7">
    <location>
        <begin position="25"/>
        <end position="384"/>
    </location>
</feature>
<dbReference type="InterPro" id="IPR058136">
    <property type="entry name" value="AmpC"/>
</dbReference>
<protein>
    <recommendedName>
        <fullName evidence="3 6">Beta-lactamase</fullName>
        <ecNumber evidence="3 6">3.5.2.6</ecNumber>
    </recommendedName>
</protein>
<comment type="caution">
    <text evidence="9">The sequence shown here is derived from an EMBL/GenBank/DDBJ whole genome shotgun (WGS) entry which is preliminary data.</text>
</comment>
<dbReference type="Gene3D" id="3.40.710.10">
    <property type="entry name" value="DD-peptidase/beta-lactamase superfamily"/>
    <property type="match status" value="1"/>
</dbReference>
<evidence type="ECO:0000259" key="8">
    <source>
        <dbReference type="Pfam" id="PF00144"/>
    </source>
</evidence>
<dbReference type="GO" id="GO:0017001">
    <property type="term" value="P:antibiotic catabolic process"/>
    <property type="evidence" value="ECO:0007669"/>
    <property type="project" value="InterPro"/>
</dbReference>